<comment type="caution">
    <text evidence="1">The sequence shown here is derived from an EMBL/GenBank/DDBJ whole genome shotgun (WGS) entry which is preliminary data.</text>
</comment>
<organism evidence="1 2">
    <name type="scientific">Cotesia glomerata</name>
    <name type="common">Lepidopteran parasitic wasp</name>
    <name type="synonym">Apanteles glomeratus</name>
    <dbReference type="NCBI Taxonomy" id="32391"/>
    <lineage>
        <taxon>Eukaryota</taxon>
        <taxon>Metazoa</taxon>
        <taxon>Ecdysozoa</taxon>
        <taxon>Arthropoda</taxon>
        <taxon>Hexapoda</taxon>
        <taxon>Insecta</taxon>
        <taxon>Pterygota</taxon>
        <taxon>Neoptera</taxon>
        <taxon>Endopterygota</taxon>
        <taxon>Hymenoptera</taxon>
        <taxon>Apocrita</taxon>
        <taxon>Ichneumonoidea</taxon>
        <taxon>Braconidae</taxon>
        <taxon>Microgastrinae</taxon>
        <taxon>Cotesia</taxon>
    </lineage>
</organism>
<reference evidence="1 2" key="1">
    <citation type="journal article" date="2021" name="J. Hered.">
        <title>A chromosome-level genome assembly of the parasitoid wasp, Cotesia glomerata (Hymenoptera: Braconidae).</title>
        <authorList>
            <person name="Pinto B.J."/>
            <person name="Weis J.J."/>
            <person name="Gamble T."/>
            <person name="Ode P.J."/>
            <person name="Paul R."/>
            <person name="Zaspel J.M."/>
        </authorList>
    </citation>
    <scope>NUCLEOTIDE SEQUENCE [LARGE SCALE GENOMIC DNA]</scope>
    <source>
        <strain evidence="1">CgM1</strain>
    </source>
</reference>
<name>A0AAV7IDZ5_COTGL</name>
<keyword evidence="2" id="KW-1185">Reference proteome</keyword>
<gene>
    <name evidence="1" type="ORF">KQX54_008771</name>
</gene>
<accession>A0AAV7IDZ5</accession>
<evidence type="ECO:0000313" key="2">
    <source>
        <dbReference type="Proteomes" id="UP000826195"/>
    </source>
</evidence>
<protein>
    <submittedName>
        <fullName evidence="1">Uncharacterized protein</fullName>
    </submittedName>
</protein>
<sequence>MSVKYIPIDQLEDARDEFRSYLEKLMKSKIDNKTMKEIDDRYHIKFPRKEPRFEENKCEQSQKLIHEF</sequence>
<proteinExistence type="predicted"/>
<dbReference type="AlphaFoldDB" id="A0AAV7IDZ5"/>
<evidence type="ECO:0000313" key="1">
    <source>
        <dbReference type="EMBL" id="KAH0549367.1"/>
    </source>
</evidence>
<dbReference type="Proteomes" id="UP000826195">
    <property type="component" value="Unassembled WGS sequence"/>
</dbReference>
<dbReference type="EMBL" id="JAHXZJ010001864">
    <property type="protein sequence ID" value="KAH0549367.1"/>
    <property type="molecule type" value="Genomic_DNA"/>
</dbReference>